<dbReference type="PIRSF" id="PIRSF000148">
    <property type="entry name" value="ASA_dh"/>
    <property type="match status" value="1"/>
</dbReference>
<dbReference type="UniPathway" id="UPA00050">
    <property type="reaction ID" value="UER00463"/>
</dbReference>
<dbReference type="CDD" id="cd02315">
    <property type="entry name" value="ScASADH_like_N"/>
    <property type="match status" value="1"/>
</dbReference>
<evidence type="ECO:0000256" key="10">
    <source>
        <dbReference type="ARBA" id="ARBA00049864"/>
    </source>
</evidence>
<dbReference type="InterPro" id="IPR012080">
    <property type="entry name" value="Asp_semialdehyde_DH"/>
</dbReference>
<dbReference type="GO" id="GO:0009089">
    <property type="term" value="P:lysine biosynthetic process via diaminopimelate"/>
    <property type="evidence" value="ECO:0007669"/>
    <property type="project" value="UniProtKB-UniPathway"/>
</dbReference>
<evidence type="ECO:0000256" key="1">
    <source>
        <dbReference type="ARBA" id="ARBA00005021"/>
    </source>
</evidence>
<dbReference type="UniPathway" id="UPA00034">
    <property type="reaction ID" value="UER00016"/>
</dbReference>
<keyword evidence="8" id="KW-0560">Oxidoreductase</keyword>
<dbReference type="GO" id="GO:0009088">
    <property type="term" value="P:threonine biosynthetic process"/>
    <property type="evidence" value="ECO:0007669"/>
    <property type="project" value="UniProtKB-UniPathway"/>
</dbReference>
<gene>
    <name evidence="15" type="primary">NCAS0B03400</name>
    <name evidence="15" type="ordered locus">NCAS_0B03400</name>
</gene>
<evidence type="ECO:0000256" key="5">
    <source>
        <dbReference type="ARBA" id="ARBA00022605"/>
    </source>
</evidence>
<dbReference type="InterPro" id="IPR012280">
    <property type="entry name" value="Semialdhyde_DH_dimer_dom"/>
</dbReference>
<sequence>MNKAKLNNKSHNIMVAQKKIAGVLGATGSVGQRFILLLAEHPSFELRVLGASPRSAGKKYIDAVNWKQTDLLPTMAEDIIVTECKSEFFKDCDIVFSGLDADYAGAIEKEFVEAGLAVVSNAKNYRREEDVPLLVPIVNPEHLDIVSNKLEKAKSEGKSKPGFIVCISNCSTAGLVAPLKPLVEKFGPIDALTTTTLQAISGAGFSPGVPGIDILDNIIPYIGGEEDKMEWETKKILGSIAEDKTHIKLLTPEEIKVSAQCNRVAVSDGHTECISLRFKNRPAPSVDAVKQCLRDYVCDAFKLGCHSAPKQTIHVLEQNDRPQPRLDRNRDAGYGVSVGRIREDPVLDFKMVVLSHNTIIGAAGAGVLIAEILLARNMI</sequence>
<dbReference type="InterPro" id="IPR036291">
    <property type="entry name" value="NAD(P)-bd_dom_sf"/>
</dbReference>
<dbReference type="Pfam" id="PF01118">
    <property type="entry name" value="Semialdhyde_dh"/>
    <property type="match status" value="1"/>
</dbReference>
<dbReference type="InParanoid" id="G0VBU8"/>
<dbReference type="HAMAP" id="MF_02121">
    <property type="entry name" value="ASADH"/>
    <property type="match status" value="1"/>
</dbReference>
<dbReference type="InterPro" id="IPR000319">
    <property type="entry name" value="Asp-semialdehyde_DH_CS"/>
</dbReference>
<proteinExistence type="inferred from homology"/>
<reference key="2">
    <citation type="submission" date="2011-08" db="EMBL/GenBank/DDBJ databases">
        <title>Genome sequence of Naumovozyma castellii.</title>
        <authorList>
            <person name="Gordon J.L."/>
            <person name="Armisen D."/>
            <person name="Proux-Wera E."/>
            <person name="OhEigeartaigh S.S."/>
            <person name="Byrne K.P."/>
            <person name="Wolfe K.H."/>
        </authorList>
    </citation>
    <scope>NUCLEOTIDE SEQUENCE</scope>
    <source>
        <strain>Type strain:CBS 4309</strain>
    </source>
</reference>
<dbReference type="FunFam" id="3.30.360.10:FF:000016">
    <property type="entry name" value="Probable aspartate-semialdehyde dehydrogenase"/>
    <property type="match status" value="1"/>
</dbReference>
<accession>G0VBU8</accession>
<evidence type="ECO:0000256" key="8">
    <source>
        <dbReference type="ARBA" id="ARBA00023002"/>
    </source>
</evidence>
<evidence type="ECO:0000256" key="9">
    <source>
        <dbReference type="ARBA" id="ARBA00023167"/>
    </source>
</evidence>
<evidence type="ECO:0000313" key="16">
    <source>
        <dbReference type="Proteomes" id="UP000001640"/>
    </source>
</evidence>
<evidence type="ECO:0000256" key="3">
    <source>
        <dbReference type="ARBA" id="ARBA00010584"/>
    </source>
</evidence>
<keyword evidence="9" id="KW-0486">Methionine biosynthesis</keyword>
<protein>
    <recommendedName>
        <fullName evidence="12">Aspartate-semialdehyde dehydrogenase</fullName>
        <ecNumber evidence="4">1.2.1.11</ecNumber>
    </recommendedName>
</protein>
<dbReference type="GO" id="GO:0050661">
    <property type="term" value="F:NADP binding"/>
    <property type="evidence" value="ECO:0007669"/>
    <property type="project" value="InterPro"/>
</dbReference>
<dbReference type="SUPFAM" id="SSF55347">
    <property type="entry name" value="Glyceraldehyde-3-phosphate dehydrogenase-like, C-terminal domain"/>
    <property type="match status" value="1"/>
</dbReference>
<keyword evidence="6" id="KW-0791">Threonine biosynthesis</keyword>
<feature type="active site" description="Proton acceptor" evidence="13">
    <location>
        <position position="270"/>
    </location>
</feature>
<dbReference type="STRING" id="1064592.G0VBU8"/>
<organism evidence="15 16">
    <name type="scientific">Naumovozyma castellii</name>
    <name type="common">Yeast</name>
    <name type="synonym">Saccharomyces castellii</name>
    <dbReference type="NCBI Taxonomy" id="27288"/>
    <lineage>
        <taxon>Eukaryota</taxon>
        <taxon>Fungi</taxon>
        <taxon>Dikarya</taxon>
        <taxon>Ascomycota</taxon>
        <taxon>Saccharomycotina</taxon>
        <taxon>Saccharomycetes</taxon>
        <taxon>Saccharomycetales</taxon>
        <taxon>Saccharomycetaceae</taxon>
        <taxon>Naumovozyma</taxon>
    </lineage>
</organism>
<dbReference type="eggNOG" id="KOG4777">
    <property type="taxonomic scope" value="Eukaryota"/>
</dbReference>
<comment type="similarity">
    <text evidence="3">Belongs to the aspartate-semialdehyde dehydrogenase family.</text>
</comment>
<evidence type="ECO:0000256" key="13">
    <source>
        <dbReference type="PIRSR" id="PIRSR000148-1"/>
    </source>
</evidence>
<dbReference type="HOGENOM" id="CLU_049966_1_0_1"/>
<dbReference type="KEGG" id="ncs:NCAS_0B03400"/>
<dbReference type="CDD" id="cd18130">
    <property type="entry name" value="ASADH_C_arch_fung_like"/>
    <property type="match status" value="1"/>
</dbReference>
<dbReference type="FunFam" id="3.40.50.720:FF:000200">
    <property type="entry name" value="Aspartate-semialdehyde dehydrogenase"/>
    <property type="match status" value="1"/>
</dbReference>
<dbReference type="Gene3D" id="3.30.360.10">
    <property type="entry name" value="Dihydrodipicolinate Reductase, domain 2"/>
    <property type="match status" value="1"/>
</dbReference>
<dbReference type="NCBIfam" id="NF006416">
    <property type="entry name" value="PRK08664.1"/>
    <property type="match status" value="1"/>
</dbReference>
<feature type="active site" description="Acyl-thioester intermediate" evidence="13">
    <location>
        <position position="170"/>
    </location>
</feature>
<comment type="catalytic activity">
    <reaction evidence="10">
        <text>L-aspartate 4-semialdehyde + phosphate + NADP(+) = 4-phospho-L-aspartate + NADPH + H(+)</text>
        <dbReference type="Rhea" id="RHEA:24284"/>
        <dbReference type="ChEBI" id="CHEBI:15378"/>
        <dbReference type="ChEBI" id="CHEBI:43474"/>
        <dbReference type="ChEBI" id="CHEBI:57535"/>
        <dbReference type="ChEBI" id="CHEBI:57783"/>
        <dbReference type="ChEBI" id="CHEBI:58349"/>
        <dbReference type="ChEBI" id="CHEBI:537519"/>
        <dbReference type="EC" id="1.2.1.11"/>
    </reaction>
    <physiologicalReaction direction="right-to-left" evidence="10">
        <dbReference type="Rhea" id="RHEA:24286"/>
    </physiologicalReaction>
</comment>
<dbReference type="AlphaFoldDB" id="G0VBU8"/>
<dbReference type="InterPro" id="IPR000534">
    <property type="entry name" value="Semialdehyde_DH_NAD-bd"/>
</dbReference>
<dbReference type="GeneID" id="96901984"/>
<comment type="pathway">
    <text evidence="2">Amino-acid biosynthesis; L-threonine biosynthesis; L-threonine from L-aspartate: step 2/5.</text>
</comment>
<comment type="function">
    <text evidence="11">Catalyzes the NADPH-dependent formation of L-aspartate 4-semialdehyde (L-ASA) by the reductive dephosphorylation of 4-phospho-L-aspartate. Mediates the second step in the biosynthesis of amino acids that derive from aspartate (the aspartate family of amino acids), including methioinine and threonine, the latter of which is a precursor to isoleucine.</text>
</comment>
<dbReference type="EC" id="1.2.1.11" evidence="4"/>
<keyword evidence="16" id="KW-1185">Reference proteome</keyword>
<evidence type="ECO:0000256" key="11">
    <source>
        <dbReference type="ARBA" id="ARBA00049950"/>
    </source>
</evidence>
<dbReference type="Gene3D" id="3.40.50.720">
    <property type="entry name" value="NAD(P)-binding Rossmann-like Domain"/>
    <property type="match status" value="1"/>
</dbReference>
<dbReference type="GO" id="GO:0046983">
    <property type="term" value="F:protein dimerization activity"/>
    <property type="evidence" value="ECO:0007669"/>
    <property type="project" value="InterPro"/>
</dbReference>
<evidence type="ECO:0000256" key="12">
    <source>
        <dbReference type="ARBA" id="ARBA00050041"/>
    </source>
</evidence>
<dbReference type="Proteomes" id="UP000001640">
    <property type="component" value="Chromosome 2"/>
</dbReference>
<dbReference type="OrthoDB" id="1894490at2759"/>
<evidence type="ECO:0000256" key="4">
    <source>
        <dbReference type="ARBA" id="ARBA00013120"/>
    </source>
</evidence>
<dbReference type="Pfam" id="PF02774">
    <property type="entry name" value="Semialdhyde_dhC"/>
    <property type="match status" value="1"/>
</dbReference>
<dbReference type="GO" id="GO:0009090">
    <property type="term" value="P:homoserine biosynthetic process"/>
    <property type="evidence" value="ECO:0007669"/>
    <property type="project" value="EnsemblFungi"/>
</dbReference>
<dbReference type="InterPro" id="IPR051823">
    <property type="entry name" value="ASADH-related"/>
</dbReference>
<name>G0VBU8_NAUCA</name>
<keyword evidence="5" id="KW-0028">Amino-acid biosynthesis</keyword>
<dbReference type="PANTHER" id="PTHR46718">
    <property type="entry name" value="ASPARTATE-SEMIALDEHYDE DEHYDROGENASE"/>
    <property type="match status" value="1"/>
</dbReference>
<reference evidence="15 16" key="1">
    <citation type="journal article" date="2011" name="Proc. Natl. Acad. Sci. U.S.A.">
        <title>Evolutionary erosion of yeast sex chromosomes by mating-type switching accidents.</title>
        <authorList>
            <person name="Gordon J.L."/>
            <person name="Armisen D."/>
            <person name="Proux-Wera E."/>
            <person name="Oheigeartaigh S.S."/>
            <person name="Byrne K.P."/>
            <person name="Wolfe K.H."/>
        </authorList>
    </citation>
    <scope>NUCLEOTIDE SEQUENCE [LARGE SCALE GENOMIC DNA]</scope>
    <source>
        <strain evidence="16">ATCC 76901 / BCRC 22586 / CBS 4309 / NBRC 1992 / NRRL Y-12630</strain>
    </source>
</reference>
<evidence type="ECO:0000256" key="6">
    <source>
        <dbReference type="ARBA" id="ARBA00022697"/>
    </source>
</evidence>
<dbReference type="GO" id="GO:0051287">
    <property type="term" value="F:NAD binding"/>
    <property type="evidence" value="ECO:0007669"/>
    <property type="project" value="InterPro"/>
</dbReference>
<dbReference type="GO" id="GO:0004073">
    <property type="term" value="F:aspartate-semialdehyde dehydrogenase activity"/>
    <property type="evidence" value="ECO:0007669"/>
    <property type="project" value="UniProtKB-EC"/>
</dbReference>
<comment type="pathway">
    <text evidence="1">Amino-acid biosynthesis; L-methionine biosynthesis via de novo pathway; L-homoserine from L-aspartate: step 2/3.</text>
</comment>
<dbReference type="UniPathway" id="UPA00051">
    <property type="reaction ID" value="UER00464"/>
</dbReference>
<dbReference type="InterPro" id="IPR005676">
    <property type="entry name" value="Asp_semi-ald_DH_pep-lack"/>
</dbReference>
<dbReference type="SMART" id="SM00859">
    <property type="entry name" value="Semialdhyde_dh"/>
    <property type="match status" value="1"/>
</dbReference>
<dbReference type="NCBIfam" id="TIGR00978">
    <property type="entry name" value="asd_EA"/>
    <property type="match status" value="1"/>
</dbReference>
<dbReference type="GO" id="GO:0009086">
    <property type="term" value="P:methionine biosynthetic process"/>
    <property type="evidence" value="ECO:0007669"/>
    <property type="project" value="UniProtKB-KW"/>
</dbReference>
<dbReference type="EMBL" id="HE576753">
    <property type="protein sequence ID" value="CCC68424.1"/>
    <property type="molecule type" value="Genomic_DNA"/>
</dbReference>
<dbReference type="PANTHER" id="PTHR46718:SF1">
    <property type="entry name" value="ASPARTATE-SEMIALDEHYDE DEHYDROGENASE"/>
    <property type="match status" value="1"/>
</dbReference>
<evidence type="ECO:0000256" key="2">
    <source>
        <dbReference type="ARBA" id="ARBA00005097"/>
    </source>
</evidence>
<dbReference type="SUPFAM" id="SSF51735">
    <property type="entry name" value="NAD(P)-binding Rossmann-fold domains"/>
    <property type="match status" value="1"/>
</dbReference>
<keyword evidence="7" id="KW-0521">NADP</keyword>
<dbReference type="OMA" id="CEEEMKM"/>
<evidence type="ECO:0000313" key="15">
    <source>
        <dbReference type="EMBL" id="CCC68424.1"/>
    </source>
</evidence>
<dbReference type="RefSeq" id="XP_003674798.1">
    <property type="nucleotide sequence ID" value="XM_003674750.1"/>
</dbReference>
<dbReference type="PROSITE" id="PS01103">
    <property type="entry name" value="ASD"/>
    <property type="match status" value="1"/>
</dbReference>
<dbReference type="FunCoup" id="G0VBU8">
    <property type="interactions" value="400"/>
</dbReference>
<evidence type="ECO:0000256" key="7">
    <source>
        <dbReference type="ARBA" id="ARBA00022857"/>
    </source>
</evidence>
<feature type="domain" description="Semialdehyde dehydrogenase NAD-binding" evidence="14">
    <location>
        <begin position="20"/>
        <end position="146"/>
    </location>
</feature>
<evidence type="ECO:0000259" key="14">
    <source>
        <dbReference type="SMART" id="SM00859"/>
    </source>
</evidence>